<dbReference type="EMBL" id="BTGU01000024">
    <property type="protein sequence ID" value="GMN47060.1"/>
    <property type="molecule type" value="Genomic_DNA"/>
</dbReference>
<evidence type="ECO:0000313" key="2">
    <source>
        <dbReference type="Proteomes" id="UP001187192"/>
    </source>
</evidence>
<gene>
    <name evidence="1" type="ORF">TIFTF001_016239</name>
</gene>
<dbReference type="AlphaFoldDB" id="A0AA88A7F0"/>
<keyword evidence="2" id="KW-1185">Reference proteome</keyword>
<reference evidence="1" key="1">
    <citation type="submission" date="2023-07" db="EMBL/GenBank/DDBJ databases">
        <title>draft genome sequence of fig (Ficus carica).</title>
        <authorList>
            <person name="Takahashi T."/>
            <person name="Nishimura K."/>
        </authorList>
    </citation>
    <scope>NUCLEOTIDE SEQUENCE</scope>
</reference>
<proteinExistence type="predicted"/>
<name>A0AA88A7F0_FICCA</name>
<comment type="caution">
    <text evidence="1">The sequence shown here is derived from an EMBL/GenBank/DDBJ whole genome shotgun (WGS) entry which is preliminary data.</text>
</comment>
<organism evidence="1 2">
    <name type="scientific">Ficus carica</name>
    <name type="common">Common fig</name>
    <dbReference type="NCBI Taxonomy" id="3494"/>
    <lineage>
        <taxon>Eukaryota</taxon>
        <taxon>Viridiplantae</taxon>
        <taxon>Streptophyta</taxon>
        <taxon>Embryophyta</taxon>
        <taxon>Tracheophyta</taxon>
        <taxon>Spermatophyta</taxon>
        <taxon>Magnoliopsida</taxon>
        <taxon>eudicotyledons</taxon>
        <taxon>Gunneridae</taxon>
        <taxon>Pentapetalae</taxon>
        <taxon>rosids</taxon>
        <taxon>fabids</taxon>
        <taxon>Rosales</taxon>
        <taxon>Moraceae</taxon>
        <taxon>Ficeae</taxon>
        <taxon>Ficus</taxon>
    </lineage>
</organism>
<evidence type="ECO:0000313" key="1">
    <source>
        <dbReference type="EMBL" id="GMN47060.1"/>
    </source>
</evidence>
<dbReference type="Proteomes" id="UP001187192">
    <property type="component" value="Unassembled WGS sequence"/>
</dbReference>
<protein>
    <submittedName>
        <fullName evidence="1">Uncharacterized protein</fullName>
    </submittedName>
</protein>
<accession>A0AA88A7F0</accession>
<sequence length="139" mass="15232">MVGKAEAEYNQQLDRLEESLLELIIMLRGVDELIRQTTLGSHQPGVRSQLRGDWPPPTTPRLCTTVSNLPAILDARLWKVGTATVKCGMDTVTEKFQVCMASKLPHVVPTRTRTAKLDGRTPALIPPCNAPAIYVGPTT</sequence>